<dbReference type="InterPro" id="IPR035986">
    <property type="entry name" value="PKD_dom_sf"/>
</dbReference>
<comment type="caution">
    <text evidence="4">The sequence shown here is derived from an EMBL/GenBank/DDBJ whole genome shotgun (WGS) entry which is preliminary data.</text>
</comment>
<dbReference type="Gene3D" id="2.60.120.200">
    <property type="match status" value="1"/>
</dbReference>
<feature type="chain" id="PRO_5046150714" evidence="2">
    <location>
        <begin position="22"/>
        <end position="545"/>
    </location>
</feature>
<feature type="domain" description="GH16" evidence="3">
    <location>
        <begin position="294"/>
        <end position="545"/>
    </location>
</feature>
<dbReference type="InterPro" id="IPR050546">
    <property type="entry name" value="Glycosyl_Hydrlase_16"/>
</dbReference>
<dbReference type="PANTHER" id="PTHR10963">
    <property type="entry name" value="GLYCOSYL HYDROLASE-RELATED"/>
    <property type="match status" value="1"/>
</dbReference>
<evidence type="ECO:0000313" key="4">
    <source>
        <dbReference type="EMBL" id="MBI6120917.1"/>
    </source>
</evidence>
<evidence type="ECO:0000256" key="1">
    <source>
        <dbReference type="ARBA" id="ARBA00006865"/>
    </source>
</evidence>
<dbReference type="Pfam" id="PF00722">
    <property type="entry name" value="Glyco_hydro_16"/>
    <property type="match status" value="1"/>
</dbReference>
<dbReference type="SUPFAM" id="SSF49299">
    <property type="entry name" value="PKD domain"/>
    <property type="match status" value="1"/>
</dbReference>
<dbReference type="PROSITE" id="PS51762">
    <property type="entry name" value="GH16_2"/>
    <property type="match status" value="1"/>
</dbReference>
<proteinExistence type="inferred from homology"/>
<keyword evidence="5" id="KW-1185">Reference proteome</keyword>
<dbReference type="Proteomes" id="UP000635665">
    <property type="component" value="Unassembled WGS sequence"/>
</dbReference>
<dbReference type="PROSITE" id="PS51257">
    <property type="entry name" value="PROKAR_LIPOPROTEIN"/>
    <property type="match status" value="1"/>
</dbReference>
<gene>
    <name evidence="4" type="ORF">I6U50_12885</name>
</gene>
<dbReference type="CDD" id="cd00146">
    <property type="entry name" value="PKD"/>
    <property type="match status" value="1"/>
</dbReference>
<dbReference type="InterPro" id="IPR013320">
    <property type="entry name" value="ConA-like_dom_sf"/>
</dbReference>
<organism evidence="4 5">
    <name type="scientific">Salegentibacter maritimus</name>
    <dbReference type="NCBI Taxonomy" id="2794347"/>
    <lineage>
        <taxon>Bacteria</taxon>
        <taxon>Pseudomonadati</taxon>
        <taxon>Bacteroidota</taxon>
        <taxon>Flavobacteriia</taxon>
        <taxon>Flavobacteriales</taxon>
        <taxon>Flavobacteriaceae</taxon>
        <taxon>Salegentibacter</taxon>
    </lineage>
</organism>
<dbReference type="InterPro" id="IPR000757">
    <property type="entry name" value="Beta-glucanase-like"/>
</dbReference>
<keyword evidence="2" id="KW-0732">Signal</keyword>
<reference evidence="4 5" key="1">
    <citation type="submission" date="2020-12" db="EMBL/GenBank/DDBJ databases">
        <title>Salegentibacter orientalis sp. nov., isolated from costal sediment.</title>
        <authorList>
            <person name="Lian F.-B."/>
        </authorList>
    </citation>
    <scope>NUCLEOTIDE SEQUENCE [LARGE SCALE GENOMIC DNA]</scope>
    <source>
        <strain evidence="4 5">F60176</strain>
    </source>
</reference>
<dbReference type="RefSeq" id="WP_198639134.1">
    <property type="nucleotide sequence ID" value="NZ_JAEHNY010000012.1"/>
</dbReference>
<evidence type="ECO:0000256" key="2">
    <source>
        <dbReference type="SAM" id="SignalP"/>
    </source>
</evidence>
<accession>A0ABS0TIS3</accession>
<dbReference type="EMBL" id="JAEHNY010000012">
    <property type="protein sequence ID" value="MBI6120917.1"/>
    <property type="molecule type" value="Genomic_DNA"/>
</dbReference>
<evidence type="ECO:0000313" key="5">
    <source>
        <dbReference type="Proteomes" id="UP000635665"/>
    </source>
</evidence>
<protein>
    <submittedName>
        <fullName evidence="4">Family 16 glycosylhydrolase</fullName>
    </submittedName>
</protein>
<dbReference type="CDD" id="cd08023">
    <property type="entry name" value="GH16_laminarinase_like"/>
    <property type="match status" value="1"/>
</dbReference>
<dbReference type="Gene3D" id="2.60.40.10">
    <property type="entry name" value="Immunoglobulins"/>
    <property type="match status" value="1"/>
</dbReference>
<feature type="signal peptide" evidence="2">
    <location>
        <begin position="1"/>
        <end position="21"/>
    </location>
</feature>
<dbReference type="InterPro" id="IPR013783">
    <property type="entry name" value="Ig-like_fold"/>
</dbReference>
<name>A0ABS0TIS3_9FLAO</name>
<sequence>MKNILKIGLIALLLVFAGACSNDDYDIGEISAPTNLQVETEILGQSGDMPQGDGSGQVTFNSVADGAMTYKYVFDNGSTVTSPSGVYTHQFSETGTKVYTVNVIAYGAGGTASSTTVDVEVLVTYEPPADLLEKLIGKEWRVKAEVPGHFGLGPVGGVVPTEWYAAGANEKTGTGMYDDRYIFNEDGTFTHITNTNNDDPNPDPSGTVFGRINLVDQLGASCDCEVQGADVLNIPYNDYTENWSISAPGGKETINLTGLAFIGYYIGGDHKYEIFDRSGTNELILKSTDGNGEFDWWFILTSDSAEEEEEFESEFNTEVWSDEFDGDALNTDNWNYEIGNGDNGWGNGEAQYYTDEQDNVRVENGNLIITAKREAESGFDFTSARLTTKDKFEFTYGRVEVRAKLAEGGGTWPAIWMLGAGWPEESWPGVGELDIMEFVGNDPDRISSALHFPGNSGGNAIVGDTEVSDVTSEFHIYEVEWTSEKITFLMDGKPHLEFDNNDATPFQSDFYLLLNVAMGGTLGGNIAEDFQESSMEVDYVKVYQE</sequence>
<evidence type="ECO:0000259" key="3">
    <source>
        <dbReference type="PROSITE" id="PS51762"/>
    </source>
</evidence>
<dbReference type="PANTHER" id="PTHR10963:SF55">
    <property type="entry name" value="GLYCOSIDE HYDROLASE FAMILY 16 PROTEIN"/>
    <property type="match status" value="1"/>
</dbReference>
<dbReference type="SUPFAM" id="SSF49899">
    <property type="entry name" value="Concanavalin A-like lectins/glucanases"/>
    <property type="match status" value="1"/>
</dbReference>
<comment type="similarity">
    <text evidence="1">Belongs to the glycosyl hydrolase 16 family.</text>
</comment>